<proteinExistence type="predicted"/>
<name>A0A3G7TZ00_9PSED</name>
<organism evidence="1 2">
    <name type="scientific">Pseudomonas synxantha</name>
    <dbReference type="NCBI Taxonomy" id="47883"/>
    <lineage>
        <taxon>Bacteria</taxon>
        <taxon>Pseudomonadati</taxon>
        <taxon>Pseudomonadota</taxon>
        <taxon>Gammaproteobacteria</taxon>
        <taxon>Pseudomonadales</taxon>
        <taxon>Pseudomonadaceae</taxon>
        <taxon>Pseudomonas</taxon>
    </lineage>
</organism>
<reference evidence="1 2" key="1">
    <citation type="submission" date="2018-03" db="EMBL/GenBank/DDBJ databases">
        <title>Diversity of phytobeneficial traits revealed by whole-genome analysis of worldwide-isolated phenazine-producing Pseudomonas spp.</title>
        <authorList>
            <person name="Biessy A."/>
            <person name="Novinscak A."/>
            <person name="Blom J."/>
            <person name="Leger G."/>
            <person name="Thomashow L.S."/>
            <person name="Cazorla F.M."/>
            <person name="Josic D."/>
            <person name="Filion M."/>
        </authorList>
    </citation>
    <scope>NUCLEOTIDE SEQUENCE [LARGE SCALE GENOMIC DNA]</scope>
    <source>
        <strain evidence="1 2">30B</strain>
    </source>
</reference>
<accession>A0A3G7TZ00</accession>
<sequence>MGLPAKAVCQSLHLLLYYRFRRQASSHIGSSLLWALRSFN</sequence>
<gene>
    <name evidence="1" type="ORF">C4K03_0175</name>
</gene>
<dbReference type="Proteomes" id="UP000268696">
    <property type="component" value="Chromosome"/>
</dbReference>
<dbReference type="EMBL" id="CP027754">
    <property type="protein sequence ID" value="AZE52364.1"/>
    <property type="molecule type" value="Genomic_DNA"/>
</dbReference>
<dbReference type="AlphaFoldDB" id="A0A3G7TZ00"/>
<evidence type="ECO:0000313" key="2">
    <source>
        <dbReference type="Proteomes" id="UP000268696"/>
    </source>
</evidence>
<evidence type="ECO:0000313" key="1">
    <source>
        <dbReference type="EMBL" id="AZE52364.1"/>
    </source>
</evidence>
<protein>
    <submittedName>
        <fullName evidence="1">Uncharacterized protein</fullName>
    </submittedName>
</protein>